<reference evidence="2" key="1">
    <citation type="submission" date="2021-03" db="EMBL/GenBank/DDBJ databases">
        <title>Evolutionary innovations through gain and loss of genes in the ectomycorrhizal Boletales.</title>
        <authorList>
            <person name="Wu G."/>
            <person name="Miyauchi S."/>
            <person name="Morin E."/>
            <person name="Yang Z.-L."/>
            <person name="Xu J."/>
            <person name="Martin F.M."/>
        </authorList>
    </citation>
    <scope>NUCLEOTIDE SEQUENCE</scope>
    <source>
        <strain evidence="2">BR01</strain>
    </source>
</reference>
<dbReference type="Pfam" id="PF02383">
    <property type="entry name" value="Syja_N"/>
    <property type="match status" value="1"/>
</dbReference>
<feature type="domain" description="SAC" evidence="1">
    <location>
        <begin position="124"/>
        <end position="285"/>
    </location>
</feature>
<dbReference type="InterPro" id="IPR002013">
    <property type="entry name" value="SAC_dom"/>
</dbReference>
<dbReference type="Proteomes" id="UP000683000">
    <property type="component" value="Unassembled WGS sequence"/>
</dbReference>
<gene>
    <name evidence="2" type="ORF">JVT61DRAFT_5792</name>
</gene>
<evidence type="ECO:0000313" key="3">
    <source>
        <dbReference type="Proteomes" id="UP000683000"/>
    </source>
</evidence>
<keyword evidence="3" id="KW-1185">Reference proteome</keyword>
<name>A0A8I3AFC8_9AGAM</name>
<protein>
    <recommendedName>
        <fullName evidence="1">SAC domain-containing protein</fullName>
    </recommendedName>
</protein>
<dbReference type="GO" id="GO:0043812">
    <property type="term" value="F:phosphatidylinositol-4-phosphate phosphatase activity"/>
    <property type="evidence" value="ECO:0007669"/>
    <property type="project" value="TreeGrafter"/>
</dbReference>
<dbReference type="PROSITE" id="PS50275">
    <property type="entry name" value="SAC"/>
    <property type="match status" value="1"/>
</dbReference>
<dbReference type="OrthoDB" id="405996at2759"/>
<sequence length="285" mass="32683">MRPVYQRLNLFIVGQDAYTFAPVEPLGAQSLTIHRSTGDIVLNPPNTPAPPAASRYEKTVYGILGMISLALSEYIIILTGREHRARFMGHDIYRAADFDILPLNPNVSVQNAPHPVERHLLALVRSHLHSGHFLFSYGWDLTTRLQAQWAERENSHERSLWEQVNGMVSTKKFAFLQSRLIDNDIAQDLSPYILPIVYGTFDVRTNYIHGHRIQLCLISRRSRYRAGTRYFRRGVDHDGHVANFNETEQILLVEEQATGRIFNVEKFSQQLSFVQIRGSVPVFWA</sequence>
<dbReference type="PANTHER" id="PTHR45662:SF2">
    <property type="entry name" value="PHOSPHATIDYLINOSITOL-3-PHOSPHATASE SAC1"/>
    <property type="match status" value="1"/>
</dbReference>
<dbReference type="EMBL" id="JAGFBS010000002">
    <property type="protein sequence ID" value="KAG6381378.1"/>
    <property type="molecule type" value="Genomic_DNA"/>
</dbReference>
<comment type="caution">
    <text evidence="2">The sequence shown here is derived from an EMBL/GenBank/DDBJ whole genome shotgun (WGS) entry which is preliminary data.</text>
</comment>
<accession>A0A8I3AFC8</accession>
<dbReference type="PANTHER" id="PTHR45662">
    <property type="entry name" value="PHOSPHATIDYLINOSITIDE PHOSPHATASE SAC1"/>
    <property type="match status" value="1"/>
</dbReference>
<organism evidence="2 3">
    <name type="scientific">Boletus reticuloceps</name>
    <dbReference type="NCBI Taxonomy" id="495285"/>
    <lineage>
        <taxon>Eukaryota</taxon>
        <taxon>Fungi</taxon>
        <taxon>Dikarya</taxon>
        <taxon>Basidiomycota</taxon>
        <taxon>Agaricomycotina</taxon>
        <taxon>Agaricomycetes</taxon>
        <taxon>Agaricomycetidae</taxon>
        <taxon>Boletales</taxon>
        <taxon>Boletineae</taxon>
        <taxon>Boletaceae</taxon>
        <taxon>Boletoideae</taxon>
        <taxon>Boletus</taxon>
    </lineage>
</organism>
<dbReference type="GO" id="GO:0005783">
    <property type="term" value="C:endoplasmic reticulum"/>
    <property type="evidence" value="ECO:0007669"/>
    <property type="project" value="TreeGrafter"/>
</dbReference>
<evidence type="ECO:0000259" key="1">
    <source>
        <dbReference type="PROSITE" id="PS50275"/>
    </source>
</evidence>
<proteinExistence type="predicted"/>
<evidence type="ECO:0000313" key="2">
    <source>
        <dbReference type="EMBL" id="KAG6381378.1"/>
    </source>
</evidence>
<dbReference type="AlphaFoldDB" id="A0A8I3AFC8"/>
<dbReference type="GO" id="GO:0046856">
    <property type="term" value="P:phosphatidylinositol dephosphorylation"/>
    <property type="evidence" value="ECO:0007669"/>
    <property type="project" value="TreeGrafter"/>
</dbReference>